<comment type="caution">
    <text evidence="3">The sequence shown here is derived from an EMBL/GenBank/DDBJ whole genome shotgun (WGS) entry which is preliminary data.</text>
</comment>
<keyword evidence="4" id="KW-1185">Reference proteome</keyword>
<sequence length="374" mass="39259">MKKLTFVLLASLLVTGSLWAAEWGLIEPAAYPGKGVAGPAHHSKLFVVSAPVVNGEAEVVLPLTHPRGALAVVLGDRPSRAWAKEKALPRKEFVEPELETMDLPGEGVRFGLDALTPGEHRLRLQGLSKPAVQVAVAEPESPVELVLQVRPLAVRSGEEVVVSAQVVDEAPVAGAQVVATLSSGARLVLKDDGQAPDERAGDGIFTAAFVAPEVRGMAPVELQVKAAGVRGKGEPFMRVAPAAVMVTKPATGVADEGVSVSPENLVVPLKPATGRFRVEVLYAAEGTTFAWAQEEVNLSGNAAQVTLPRPQETWGADKALVRLLNMDTMGVEAELEVALTPLASPPDFRAKAQAAPALPASKAEAARRFGDRKP</sequence>
<gene>
    <name evidence="3" type="ORF">EG19_05430</name>
</gene>
<evidence type="ECO:0000256" key="1">
    <source>
        <dbReference type="SAM" id="MobiDB-lite"/>
    </source>
</evidence>
<dbReference type="RefSeq" id="WP_038049512.1">
    <property type="nucleotide sequence ID" value="NZ_JMFG01000020.1"/>
</dbReference>
<evidence type="ECO:0000313" key="4">
    <source>
        <dbReference type="Proteomes" id="UP000027284"/>
    </source>
</evidence>
<reference evidence="3 4" key="1">
    <citation type="submission" date="2014-04" db="EMBL/GenBank/DDBJ databases">
        <title>The Genome Sequence of Thermoanaerobaculum aquaticum MP-01, The First Cultivated Group 23 Acidobacterium.</title>
        <authorList>
            <person name="Stamps B.W."/>
            <person name="Losey N.A."/>
            <person name="Lawson P.A."/>
            <person name="Stevenson B.S."/>
        </authorList>
    </citation>
    <scope>NUCLEOTIDE SEQUENCE [LARGE SCALE GENOMIC DNA]</scope>
    <source>
        <strain evidence="3 4">MP-01</strain>
    </source>
</reference>
<proteinExistence type="predicted"/>
<feature type="chain" id="PRO_5001620740" description="Alpha-2-macroglobulin bait region domain-containing protein" evidence="2">
    <location>
        <begin position="21"/>
        <end position="374"/>
    </location>
</feature>
<dbReference type="Proteomes" id="UP000027284">
    <property type="component" value="Unassembled WGS sequence"/>
</dbReference>
<feature type="region of interest" description="Disordered" evidence="1">
    <location>
        <begin position="350"/>
        <end position="374"/>
    </location>
</feature>
<name>A0A062XS24_9BACT</name>
<protein>
    <recommendedName>
        <fullName evidence="5">Alpha-2-macroglobulin bait region domain-containing protein</fullName>
    </recommendedName>
</protein>
<dbReference type="AlphaFoldDB" id="A0A062XS24"/>
<evidence type="ECO:0000256" key="2">
    <source>
        <dbReference type="SAM" id="SignalP"/>
    </source>
</evidence>
<dbReference type="OrthoDB" id="163530at2"/>
<keyword evidence="2" id="KW-0732">Signal</keyword>
<evidence type="ECO:0008006" key="5">
    <source>
        <dbReference type="Google" id="ProtNLM"/>
    </source>
</evidence>
<dbReference type="NCBIfam" id="NF041940">
    <property type="entry name" value="choice_anch_X"/>
    <property type="match status" value="1"/>
</dbReference>
<feature type="compositionally biased region" description="Low complexity" evidence="1">
    <location>
        <begin position="351"/>
        <end position="363"/>
    </location>
</feature>
<dbReference type="EMBL" id="JMFG01000020">
    <property type="protein sequence ID" value="KDA53643.1"/>
    <property type="molecule type" value="Genomic_DNA"/>
</dbReference>
<evidence type="ECO:0000313" key="3">
    <source>
        <dbReference type="EMBL" id="KDA53643.1"/>
    </source>
</evidence>
<organism evidence="3 4">
    <name type="scientific">Thermoanaerobaculum aquaticum</name>
    <dbReference type="NCBI Taxonomy" id="1312852"/>
    <lineage>
        <taxon>Bacteria</taxon>
        <taxon>Pseudomonadati</taxon>
        <taxon>Acidobacteriota</taxon>
        <taxon>Thermoanaerobaculia</taxon>
        <taxon>Thermoanaerobaculales</taxon>
        <taxon>Thermoanaerobaculaceae</taxon>
        <taxon>Thermoanaerobaculum</taxon>
    </lineage>
</organism>
<feature type="compositionally biased region" description="Basic and acidic residues" evidence="1">
    <location>
        <begin position="364"/>
        <end position="374"/>
    </location>
</feature>
<feature type="signal peptide" evidence="2">
    <location>
        <begin position="1"/>
        <end position="20"/>
    </location>
</feature>
<accession>A0A062XS24</accession>